<organism evidence="1 2">
    <name type="scientific">Polyporus arcularius HHB13444</name>
    <dbReference type="NCBI Taxonomy" id="1314778"/>
    <lineage>
        <taxon>Eukaryota</taxon>
        <taxon>Fungi</taxon>
        <taxon>Dikarya</taxon>
        <taxon>Basidiomycota</taxon>
        <taxon>Agaricomycotina</taxon>
        <taxon>Agaricomycetes</taxon>
        <taxon>Polyporales</taxon>
        <taxon>Polyporaceae</taxon>
        <taxon>Polyporus</taxon>
    </lineage>
</organism>
<dbReference type="Proteomes" id="UP000308197">
    <property type="component" value="Unassembled WGS sequence"/>
</dbReference>
<gene>
    <name evidence="1" type="ORF">K466DRAFT_323546</name>
</gene>
<evidence type="ECO:0000313" key="1">
    <source>
        <dbReference type="EMBL" id="TFK81829.1"/>
    </source>
</evidence>
<protein>
    <submittedName>
        <fullName evidence="1">Uncharacterized protein</fullName>
    </submittedName>
</protein>
<sequence length="152" mass="15776">MVCAADEEPDALRTTSGVSMAASNALGDACGGGSSPVSAVVPRVFGRPCHGSRPTARMLGGRCSEQANTSLHSRITDLTLFLGRVRVRGTSSGLRRKAASATAHAEHDEDRLAVGGRGRSPACCVALLRVLSRSARGGVSHGRESLCTYIAW</sequence>
<reference evidence="1 2" key="1">
    <citation type="journal article" date="2019" name="Nat. Ecol. Evol.">
        <title>Megaphylogeny resolves global patterns of mushroom evolution.</title>
        <authorList>
            <person name="Varga T."/>
            <person name="Krizsan K."/>
            <person name="Foldi C."/>
            <person name="Dima B."/>
            <person name="Sanchez-Garcia M."/>
            <person name="Sanchez-Ramirez S."/>
            <person name="Szollosi G.J."/>
            <person name="Szarkandi J.G."/>
            <person name="Papp V."/>
            <person name="Albert L."/>
            <person name="Andreopoulos W."/>
            <person name="Angelini C."/>
            <person name="Antonin V."/>
            <person name="Barry K.W."/>
            <person name="Bougher N.L."/>
            <person name="Buchanan P."/>
            <person name="Buyck B."/>
            <person name="Bense V."/>
            <person name="Catcheside P."/>
            <person name="Chovatia M."/>
            <person name="Cooper J."/>
            <person name="Damon W."/>
            <person name="Desjardin D."/>
            <person name="Finy P."/>
            <person name="Geml J."/>
            <person name="Haridas S."/>
            <person name="Hughes K."/>
            <person name="Justo A."/>
            <person name="Karasinski D."/>
            <person name="Kautmanova I."/>
            <person name="Kiss B."/>
            <person name="Kocsube S."/>
            <person name="Kotiranta H."/>
            <person name="LaButti K.M."/>
            <person name="Lechner B.E."/>
            <person name="Liimatainen K."/>
            <person name="Lipzen A."/>
            <person name="Lukacs Z."/>
            <person name="Mihaltcheva S."/>
            <person name="Morgado L.N."/>
            <person name="Niskanen T."/>
            <person name="Noordeloos M.E."/>
            <person name="Ohm R.A."/>
            <person name="Ortiz-Santana B."/>
            <person name="Ovrebo C."/>
            <person name="Racz N."/>
            <person name="Riley R."/>
            <person name="Savchenko A."/>
            <person name="Shiryaev A."/>
            <person name="Soop K."/>
            <person name="Spirin V."/>
            <person name="Szebenyi C."/>
            <person name="Tomsovsky M."/>
            <person name="Tulloss R.E."/>
            <person name="Uehling J."/>
            <person name="Grigoriev I.V."/>
            <person name="Vagvolgyi C."/>
            <person name="Papp T."/>
            <person name="Martin F.M."/>
            <person name="Miettinen O."/>
            <person name="Hibbett D.S."/>
            <person name="Nagy L.G."/>
        </authorList>
    </citation>
    <scope>NUCLEOTIDE SEQUENCE [LARGE SCALE GENOMIC DNA]</scope>
    <source>
        <strain evidence="1 2">HHB13444</strain>
    </source>
</reference>
<dbReference type="EMBL" id="ML211554">
    <property type="protein sequence ID" value="TFK81829.1"/>
    <property type="molecule type" value="Genomic_DNA"/>
</dbReference>
<name>A0A5C3NYF8_9APHY</name>
<dbReference type="AlphaFoldDB" id="A0A5C3NYF8"/>
<accession>A0A5C3NYF8</accession>
<keyword evidence="2" id="KW-1185">Reference proteome</keyword>
<evidence type="ECO:0000313" key="2">
    <source>
        <dbReference type="Proteomes" id="UP000308197"/>
    </source>
</evidence>
<proteinExistence type="predicted"/>
<dbReference type="InParanoid" id="A0A5C3NYF8"/>